<proteinExistence type="predicted"/>
<dbReference type="RefSeq" id="WP_345500636.1">
    <property type="nucleotide sequence ID" value="NZ_BAABLO010000001.1"/>
</dbReference>
<evidence type="ECO:0000313" key="1">
    <source>
        <dbReference type="EMBL" id="GAA4710203.1"/>
    </source>
</evidence>
<reference evidence="2" key="1">
    <citation type="journal article" date="2019" name="Int. J. Syst. Evol. Microbiol.">
        <title>The Global Catalogue of Microorganisms (GCM) 10K type strain sequencing project: providing services to taxonomists for standard genome sequencing and annotation.</title>
        <authorList>
            <consortium name="The Broad Institute Genomics Platform"/>
            <consortium name="The Broad Institute Genome Sequencing Center for Infectious Disease"/>
            <person name="Wu L."/>
            <person name="Ma J."/>
        </authorList>
    </citation>
    <scope>NUCLEOTIDE SEQUENCE [LARGE SCALE GENOMIC DNA]</scope>
    <source>
        <strain evidence="2">JCM 18961</strain>
    </source>
</reference>
<evidence type="ECO:0000313" key="2">
    <source>
        <dbReference type="Proteomes" id="UP001500556"/>
    </source>
</evidence>
<name>A0ABP8XMZ6_9MICO</name>
<gene>
    <name evidence="1" type="ORF">GCM10025782_02790</name>
</gene>
<comment type="caution">
    <text evidence="1">The sequence shown here is derived from an EMBL/GenBank/DDBJ whole genome shotgun (WGS) entry which is preliminary data.</text>
</comment>
<keyword evidence="2" id="KW-1185">Reference proteome</keyword>
<dbReference type="Proteomes" id="UP001500556">
    <property type="component" value="Unassembled WGS sequence"/>
</dbReference>
<organism evidence="1 2">
    <name type="scientific">Pedococcus ginsenosidimutans</name>
    <dbReference type="NCBI Taxonomy" id="490570"/>
    <lineage>
        <taxon>Bacteria</taxon>
        <taxon>Bacillati</taxon>
        <taxon>Actinomycetota</taxon>
        <taxon>Actinomycetes</taxon>
        <taxon>Micrococcales</taxon>
        <taxon>Intrasporangiaceae</taxon>
        <taxon>Pedococcus</taxon>
    </lineage>
</organism>
<protein>
    <recommendedName>
        <fullName evidence="3">Ferric siderophore reductase C-terminal domain-containing protein</fullName>
    </recommendedName>
</protein>
<evidence type="ECO:0008006" key="3">
    <source>
        <dbReference type="Google" id="ProtNLM"/>
    </source>
</evidence>
<sequence length="209" mass="22626">MDDSLGALVRSIAPHLLWRLDAAIEQSPDLPLVWTELCASPGPATAGWRAAFTTATERYYRTEPPPAMPAAFVLQWCLEVPATVGAAAALLGPWALDPRTTGLSLAVEPTAAYPTAVRLRSAGEVVDDPVRRLGLARDAYLDAGRQLAEGYHPGVNLGRHQRLSMVDDLWAMAVARLQGRGPVERTSCCYLYAVPGTHECAGCPRLRRR</sequence>
<accession>A0ABP8XMZ6</accession>
<dbReference type="EMBL" id="BAABLO010000001">
    <property type="protein sequence ID" value="GAA4710203.1"/>
    <property type="molecule type" value="Genomic_DNA"/>
</dbReference>